<accession>A0A9P6JLQ0</accession>
<keyword evidence="2" id="KW-1185">Reference proteome</keyword>
<evidence type="ECO:0000313" key="1">
    <source>
        <dbReference type="EMBL" id="KAF9524899.1"/>
    </source>
</evidence>
<dbReference type="Gene3D" id="3.80.10.10">
    <property type="entry name" value="Ribonuclease Inhibitor"/>
    <property type="match status" value="1"/>
</dbReference>
<dbReference type="OrthoDB" id="3237066at2759"/>
<gene>
    <name evidence="1" type="ORF">CPB83DRAFT_885918</name>
</gene>
<protein>
    <recommendedName>
        <fullName evidence="3">F-box domain-containing protein</fullName>
    </recommendedName>
</protein>
<dbReference type="Proteomes" id="UP000807306">
    <property type="component" value="Unassembled WGS sequence"/>
</dbReference>
<reference evidence="1" key="1">
    <citation type="submission" date="2020-11" db="EMBL/GenBank/DDBJ databases">
        <authorList>
            <consortium name="DOE Joint Genome Institute"/>
            <person name="Ahrendt S."/>
            <person name="Riley R."/>
            <person name="Andreopoulos W."/>
            <person name="Labutti K."/>
            <person name="Pangilinan J."/>
            <person name="Ruiz-Duenas F.J."/>
            <person name="Barrasa J.M."/>
            <person name="Sanchez-Garcia M."/>
            <person name="Camarero S."/>
            <person name="Miyauchi S."/>
            <person name="Serrano A."/>
            <person name="Linde D."/>
            <person name="Babiker R."/>
            <person name="Drula E."/>
            <person name="Ayuso-Fernandez I."/>
            <person name="Pacheco R."/>
            <person name="Padilla G."/>
            <person name="Ferreira P."/>
            <person name="Barriuso J."/>
            <person name="Kellner H."/>
            <person name="Castanera R."/>
            <person name="Alfaro M."/>
            <person name="Ramirez L."/>
            <person name="Pisabarro A.G."/>
            <person name="Kuo A."/>
            <person name="Tritt A."/>
            <person name="Lipzen A."/>
            <person name="He G."/>
            <person name="Yan M."/>
            <person name="Ng V."/>
            <person name="Cullen D."/>
            <person name="Martin F."/>
            <person name="Rosso M.-N."/>
            <person name="Henrissat B."/>
            <person name="Hibbett D."/>
            <person name="Martinez A.T."/>
            <person name="Grigoriev I.V."/>
        </authorList>
    </citation>
    <scope>NUCLEOTIDE SEQUENCE</scope>
    <source>
        <strain evidence="1">CBS 506.95</strain>
    </source>
</reference>
<name>A0A9P6JLQ0_9AGAR</name>
<dbReference type="InterPro" id="IPR032675">
    <property type="entry name" value="LRR_dom_sf"/>
</dbReference>
<proteinExistence type="predicted"/>
<sequence length="608" mass="66789">MYSFRCQNGSLASSSIRALPTELLAEIFNLCALSAVDQDEDVNTPPSISTESIRIPLTLSSVSRRWRAVALAQSSLWSNLCITPELIESLSETSDSSSAPTLNATHIITYLARSRKHTLNILIDGRDPDWDFSEQDVGIDFGTSTYDTLFSSEHMRTAINLLLPHMNRWKHLSILTDTWAPLHTALSLMNPTITHFGAPRLRSLSLMRCNDYVSYSRRFQPQQLRDLGFLKPSGSAATGKARGDLLPQLKHLSLRGVHVDWDSLADIIQASRSGLSTFELASHSKDVRPSMSQFHKILQSTPDLQTLSVIGTGPEGPGSETDSAHNYEPVHLPQLRDVTVGYRTETGGRSLLHFLDAPNVTSFVLEDTTYPADPSDTNAGPILSYLGSKLCDGNDHRLEATGLQSTAEVEKKRKRSICGFEPGSDSAEVNHRGAFPYLKRVALRNVKSAFTPLASFFSSLSRVTELELSGMSMLSIHALVPYSTSPSDFPCPRLNSLTIRDSEFGAEDLDFIVTRLSSCRQSRGAPTLQDLNFHVSPSRANDIRVIAAAAASSPESNVHIISDGECDLDSEDQDLLMGEDEEEEAFRPGGAFNDPLFDAYYGEAIPTH</sequence>
<organism evidence="1 2">
    <name type="scientific">Crepidotus variabilis</name>
    <dbReference type="NCBI Taxonomy" id="179855"/>
    <lineage>
        <taxon>Eukaryota</taxon>
        <taxon>Fungi</taxon>
        <taxon>Dikarya</taxon>
        <taxon>Basidiomycota</taxon>
        <taxon>Agaricomycotina</taxon>
        <taxon>Agaricomycetes</taxon>
        <taxon>Agaricomycetidae</taxon>
        <taxon>Agaricales</taxon>
        <taxon>Agaricineae</taxon>
        <taxon>Crepidotaceae</taxon>
        <taxon>Crepidotus</taxon>
    </lineage>
</organism>
<dbReference type="SUPFAM" id="SSF52047">
    <property type="entry name" value="RNI-like"/>
    <property type="match status" value="1"/>
</dbReference>
<evidence type="ECO:0008006" key="3">
    <source>
        <dbReference type="Google" id="ProtNLM"/>
    </source>
</evidence>
<evidence type="ECO:0000313" key="2">
    <source>
        <dbReference type="Proteomes" id="UP000807306"/>
    </source>
</evidence>
<dbReference type="AlphaFoldDB" id="A0A9P6JLQ0"/>
<dbReference type="Gene3D" id="1.20.1280.50">
    <property type="match status" value="1"/>
</dbReference>
<comment type="caution">
    <text evidence="1">The sequence shown here is derived from an EMBL/GenBank/DDBJ whole genome shotgun (WGS) entry which is preliminary data.</text>
</comment>
<dbReference type="EMBL" id="MU157891">
    <property type="protein sequence ID" value="KAF9524899.1"/>
    <property type="molecule type" value="Genomic_DNA"/>
</dbReference>